<feature type="domain" description="DUF2007" evidence="1">
    <location>
        <begin position="12"/>
        <end position="72"/>
    </location>
</feature>
<dbReference type="STRING" id="1736674.APS56_01085"/>
<gene>
    <name evidence="2" type="ORF">APS56_01085</name>
</gene>
<reference evidence="2 3" key="1">
    <citation type="submission" date="2015-10" db="EMBL/GenBank/DDBJ databases">
        <authorList>
            <person name="Gilbert D.G."/>
        </authorList>
    </citation>
    <scope>NUCLEOTIDE SEQUENCE [LARGE SCALE GENOMIC DNA]</scope>
    <source>
        <strain evidence="3">HZ-22</strain>
    </source>
</reference>
<accession>A0A0P0CHP7</accession>
<dbReference type="EMBL" id="CP012898">
    <property type="protein sequence ID" value="ALJ03828.1"/>
    <property type="molecule type" value="Genomic_DNA"/>
</dbReference>
<dbReference type="InterPro" id="IPR018551">
    <property type="entry name" value="DUF2007"/>
</dbReference>
<keyword evidence="3" id="KW-1185">Reference proteome</keyword>
<dbReference type="Proteomes" id="UP000057981">
    <property type="component" value="Chromosome"/>
</dbReference>
<name>A0A0P0CHP7_9FLAO</name>
<dbReference type="OrthoDB" id="1149279at2"/>
<evidence type="ECO:0000259" key="1">
    <source>
        <dbReference type="Pfam" id="PF09413"/>
    </source>
</evidence>
<sequence length="80" mass="8976">MKTSNYIRVFMGDFISVQRIFLALESENICAIIKDESESARLAGFGASIQGVQEIHVHKDELKRATSIVENISSEMETQN</sequence>
<protein>
    <recommendedName>
        <fullName evidence="1">DUF2007 domain-containing protein</fullName>
    </recommendedName>
</protein>
<dbReference type="Pfam" id="PF09413">
    <property type="entry name" value="DUF2007"/>
    <property type="match status" value="1"/>
</dbReference>
<evidence type="ECO:0000313" key="3">
    <source>
        <dbReference type="Proteomes" id="UP000057981"/>
    </source>
</evidence>
<evidence type="ECO:0000313" key="2">
    <source>
        <dbReference type="EMBL" id="ALJ03828.1"/>
    </source>
</evidence>
<dbReference type="KEGG" id="ahz:APS56_01085"/>
<dbReference type="RefSeq" id="WP_054723970.1">
    <property type="nucleotide sequence ID" value="NZ_CP012898.1"/>
</dbReference>
<organism evidence="2 3">
    <name type="scientific">Pseudalgibacter alginicilyticus</name>
    <dbReference type="NCBI Taxonomy" id="1736674"/>
    <lineage>
        <taxon>Bacteria</taxon>
        <taxon>Pseudomonadati</taxon>
        <taxon>Bacteroidota</taxon>
        <taxon>Flavobacteriia</taxon>
        <taxon>Flavobacteriales</taxon>
        <taxon>Flavobacteriaceae</taxon>
        <taxon>Pseudalgibacter</taxon>
    </lineage>
</organism>
<proteinExistence type="predicted"/>
<dbReference type="AlphaFoldDB" id="A0A0P0CHP7"/>